<evidence type="ECO:0000259" key="7">
    <source>
        <dbReference type="Pfam" id="PF00590"/>
    </source>
</evidence>
<dbReference type="GO" id="GO:0070677">
    <property type="term" value="F:rRNA (cytosine-2'-O-)-methyltransferase activity"/>
    <property type="evidence" value="ECO:0007669"/>
    <property type="project" value="UniProtKB-UniRule"/>
</dbReference>
<dbReference type="InterPro" id="IPR035996">
    <property type="entry name" value="4pyrrol_Methylase_sf"/>
</dbReference>
<keyword evidence="4 6" id="KW-0808">Transferase</keyword>
<dbReference type="GO" id="GO:0005737">
    <property type="term" value="C:cytoplasm"/>
    <property type="evidence" value="ECO:0007669"/>
    <property type="project" value="UniProtKB-SubCell"/>
</dbReference>
<comment type="similarity">
    <text evidence="6">Belongs to the methyltransferase superfamily. RsmI family.</text>
</comment>
<dbReference type="InterPro" id="IPR053910">
    <property type="entry name" value="RsmI_HTH"/>
</dbReference>
<dbReference type="EC" id="2.1.1.198" evidence="6"/>
<dbReference type="OrthoDB" id="9809084at2"/>
<reference evidence="9 10" key="1">
    <citation type="submission" date="2016-10" db="EMBL/GenBank/DDBJ databases">
        <authorList>
            <person name="de Groot N.N."/>
        </authorList>
    </citation>
    <scope>NUCLEOTIDE SEQUENCE [LARGE SCALE GENOMIC DNA]</scope>
    <source>
        <strain evidence="9 10">ATCC 35022</strain>
    </source>
</reference>
<dbReference type="Pfam" id="PF23016">
    <property type="entry name" value="RsmI_C"/>
    <property type="match status" value="1"/>
</dbReference>
<dbReference type="NCBIfam" id="TIGR00096">
    <property type="entry name" value="16S rRNA (cytidine(1402)-2'-O)-methyltransferase"/>
    <property type="match status" value="1"/>
</dbReference>
<keyword evidence="1 6" id="KW-0963">Cytoplasm</keyword>
<dbReference type="Proteomes" id="UP000199071">
    <property type="component" value="Unassembled WGS sequence"/>
</dbReference>
<dbReference type="Gene3D" id="3.40.1010.10">
    <property type="entry name" value="Cobalt-precorrin-4 Transmethylase, Domain 1"/>
    <property type="match status" value="1"/>
</dbReference>
<name>A0A1G6BPI3_9HYPH</name>
<comment type="catalytic activity">
    <reaction evidence="6">
        <text>cytidine(1402) in 16S rRNA + S-adenosyl-L-methionine = 2'-O-methylcytidine(1402) in 16S rRNA + S-adenosyl-L-homocysteine + H(+)</text>
        <dbReference type="Rhea" id="RHEA:42924"/>
        <dbReference type="Rhea" id="RHEA-COMP:10285"/>
        <dbReference type="Rhea" id="RHEA-COMP:10286"/>
        <dbReference type="ChEBI" id="CHEBI:15378"/>
        <dbReference type="ChEBI" id="CHEBI:57856"/>
        <dbReference type="ChEBI" id="CHEBI:59789"/>
        <dbReference type="ChEBI" id="CHEBI:74495"/>
        <dbReference type="ChEBI" id="CHEBI:82748"/>
        <dbReference type="EC" id="2.1.1.198"/>
    </reaction>
</comment>
<keyword evidence="5 6" id="KW-0949">S-adenosyl-L-methionine</keyword>
<dbReference type="InterPro" id="IPR008189">
    <property type="entry name" value="rRNA_ssu_MeTfrase_I"/>
</dbReference>
<protein>
    <recommendedName>
        <fullName evidence="6">Ribosomal RNA small subunit methyltransferase I</fullName>
        <ecNumber evidence="6">2.1.1.198</ecNumber>
    </recommendedName>
    <alternativeName>
        <fullName evidence="6">16S rRNA 2'-O-ribose C1402 methyltransferase</fullName>
    </alternativeName>
    <alternativeName>
        <fullName evidence="6">rRNA (cytidine-2'-O-)-methyltransferase RsmI</fullName>
    </alternativeName>
</protein>
<dbReference type="PANTHER" id="PTHR46111">
    <property type="entry name" value="RIBOSOMAL RNA SMALL SUBUNIT METHYLTRANSFERASE I"/>
    <property type="match status" value="1"/>
</dbReference>
<evidence type="ECO:0000256" key="4">
    <source>
        <dbReference type="ARBA" id="ARBA00022679"/>
    </source>
</evidence>
<organism evidence="9 10">
    <name type="scientific">Bauldia litoralis</name>
    <dbReference type="NCBI Taxonomy" id="665467"/>
    <lineage>
        <taxon>Bacteria</taxon>
        <taxon>Pseudomonadati</taxon>
        <taxon>Pseudomonadota</taxon>
        <taxon>Alphaproteobacteria</taxon>
        <taxon>Hyphomicrobiales</taxon>
        <taxon>Kaistiaceae</taxon>
        <taxon>Bauldia</taxon>
    </lineage>
</organism>
<keyword evidence="10" id="KW-1185">Reference proteome</keyword>
<evidence type="ECO:0000256" key="1">
    <source>
        <dbReference type="ARBA" id="ARBA00022490"/>
    </source>
</evidence>
<dbReference type="PIRSF" id="PIRSF005917">
    <property type="entry name" value="MTase_YraL"/>
    <property type="match status" value="1"/>
</dbReference>
<dbReference type="FunFam" id="3.30.950.10:FF:000002">
    <property type="entry name" value="Ribosomal RNA small subunit methyltransferase I"/>
    <property type="match status" value="1"/>
</dbReference>
<evidence type="ECO:0000259" key="8">
    <source>
        <dbReference type="Pfam" id="PF23016"/>
    </source>
</evidence>
<evidence type="ECO:0000313" key="9">
    <source>
        <dbReference type="EMBL" id="SDB22536.1"/>
    </source>
</evidence>
<keyword evidence="2 6" id="KW-0698">rRNA processing</keyword>
<sequence>MRDDRRPDGDKPPGYAIDGVAMAVRPLDPGLHIVATPIGNLGDMTLRGLATLAAADLIVCEDTRVTRVLLARYAIARRLIAYHEHNAAAQRPRILRELAAGHAVALVSDAGTPLISDPGYRLVAEAVEAGHAVVPVPGASAMLAALVASGLPTDAFFFAGFLPQKEGARRKRLAALVAVPGSLVFYESARRLAAALADMAAVLGGARPAVVARELTKTFETYRRGSLAGLAAELAGEDAPKGEIVVVIGPPEETAPDAADIDTLLIGLLETGTVRMAADEAAALTGLPRRDLYQRALALKDRDDGGDAEA</sequence>
<dbReference type="AlphaFoldDB" id="A0A1G6BPI3"/>
<dbReference type="PROSITE" id="PS01296">
    <property type="entry name" value="RSMI"/>
    <property type="match status" value="1"/>
</dbReference>
<dbReference type="CDD" id="cd11648">
    <property type="entry name" value="RsmI"/>
    <property type="match status" value="1"/>
</dbReference>
<gene>
    <name evidence="6" type="primary">rsmI</name>
    <name evidence="9" type="ORF">SAMN02982931_01696</name>
</gene>
<feature type="domain" description="Tetrapyrrole methylase" evidence="7">
    <location>
        <begin position="31"/>
        <end position="230"/>
    </location>
</feature>
<dbReference type="InterPro" id="IPR014776">
    <property type="entry name" value="4pyrrole_Mease_sub2"/>
</dbReference>
<dbReference type="PANTHER" id="PTHR46111:SF1">
    <property type="entry name" value="RIBOSOMAL RNA SMALL SUBUNIT METHYLTRANSFERASE I"/>
    <property type="match status" value="1"/>
</dbReference>
<evidence type="ECO:0000256" key="3">
    <source>
        <dbReference type="ARBA" id="ARBA00022603"/>
    </source>
</evidence>
<dbReference type="EMBL" id="FMXQ01000003">
    <property type="protein sequence ID" value="SDB22536.1"/>
    <property type="molecule type" value="Genomic_DNA"/>
</dbReference>
<keyword evidence="3 6" id="KW-0489">Methyltransferase</keyword>
<dbReference type="RefSeq" id="WP_090875979.1">
    <property type="nucleotide sequence ID" value="NZ_FMXQ01000003.1"/>
</dbReference>
<comment type="function">
    <text evidence="6">Catalyzes the 2'-O-methylation of the ribose of cytidine 1402 (C1402) in 16S rRNA.</text>
</comment>
<evidence type="ECO:0000313" key="10">
    <source>
        <dbReference type="Proteomes" id="UP000199071"/>
    </source>
</evidence>
<accession>A0A1G6BPI3</accession>
<dbReference type="Gene3D" id="3.30.950.10">
    <property type="entry name" value="Methyltransferase, Cobalt-precorrin-4 Transmethylase, Domain 2"/>
    <property type="match status" value="1"/>
</dbReference>
<dbReference type="FunFam" id="3.40.1010.10:FF:000007">
    <property type="entry name" value="Ribosomal RNA small subunit methyltransferase I"/>
    <property type="match status" value="1"/>
</dbReference>
<dbReference type="Pfam" id="PF00590">
    <property type="entry name" value="TP_methylase"/>
    <property type="match status" value="1"/>
</dbReference>
<dbReference type="InterPro" id="IPR000878">
    <property type="entry name" value="4pyrrol_Mease"/>
</dbReference>
<dbReference type="HAMAP" id="MF_01877">
    <property type="entry name" value="16SrRNA_methyltr_I"/>
    <property type="match status" value="1"/>
</dbReference>
<evidence type="ECO:0000256" key="5">
    <source>
        <dbReference type="ARBA" id="ARBA00022691"/>
    </source>
</evidence>
<evidence type="ECO:0000256" key="6">
    <source>
        <dbReference type="HAMAP-Rule" id="MF_01877"/>
    </source>
</evidence>
<feature type="domain" description="RsmI HTH" evidence="8">
    <location>
        <begin position="256"/>
        <end position="300"/>
    </location>
</feature>
<dbReference type="InterPro" id="IPR018063">
    <property type="entry name" value="SAM_MeTrfase_RsmI_CS"/>
</dbReference>
<proteinExistence type="inferred from homology"/>
<comment type="subcellular location">
    <subcellularLocation>
        <location evidence="6">Cytoplasm</location>
    </subcellularLocation>
</comment>
<evidence type="ECO:0000256" key="2">
    <source>
        <dbReference type="ARBA" id="ARBA00022552"/>
    </source>
</evidence>
<dbReference type="InterPro" id="IPR014777">
    <property type="entry name" value="4pyrrole_Mease_sub1"/>
</dbReference>
<dbReference type="STRING" id="665467.SAMN02982931_01696"/>
<dbReference type="SUPFAM" id="SSF53790">
    <property type="entry name" value="Tetrapyrrole methylase"/>
    <property type="match status" value="1"/>
</dbReference>